<keyword evidence="3" id="KW-1185">Reference proteome</keyword>
<dbReference type="AlphaFoldDB" id="W6Q3V0"/>
<proteinExistence type="predicted"/>
<dbReference type="EMBL" id="HG792016">
    <property type="protein sequence ID" value="CDM30651.1"/>
    <property type="molecule type" value="Genomic_DNA"/>
</dbReference>
<gene>
    <name evidence="2" type="ORF">PROQFM164_S02g000801</name>
</gene>
<feature type="region of interest" description="Disordered" evidence="1">
    <location>
        <begin position="27"/>
        <end position="57"/>
    </location>
</feature>
<sequence>MDAQDLQLIFSGDRYVLHPCIAASTSALGKDQHTTPPCESDNGGVVMAPSRTPSAAS</sequence>
<reference evidence="2" key="1">
    <citation type="journal article" date="2014" name="Nat. Commun.">
        <title>Multiple recent horizontal transfers of a large genomic region in cheese making fungi.</title>
        <authorList>
            <person name="Cheeseman K."/>
            <person name="Ropars J."/>
            <person name="Renault P."/>
            <person name="Dupont J."/>
            <person name="Gouzy J."/>
            <person name="Branca A."/>
            <person name="Abraham A.L."/>
            <person name="Ceppi M."/>
            <person name="Conseiller E."/>
            <person name="Debuchy R."/>
            <person name="Malagnac F."/>
            <person name="Goarin A."/>
            <person name="Silar P."/>
            <person name="Lacoste S."/>
            <person name="Sallet E."/>
            <person name="Bensimon A."/>
            <person name="Giraud T."/>
            <person name="Brygoo Y."/>
        </authorList>
    </citation>
    <scope>NUCLEOTIDE SEQUENCE [LARGE SCALE GENOMIC DNA]</scope>
    <source>
        <strain evidence="2">FM164</strain>
    </source>
</reference>
<protein>
    <submittedName>
        <fullName evidence="2">Genomic scaffold, ProqFM164S02</fullName>
    </submittedName>
</protein>
<dbReference type="Proteomes" id="UP000030686">
    <property type="component" value="Unassembled WGS sequence"/>
</dbReference>
<evidence type="ECO:0000313" key="2">
    <source>
        <dbReference type="EMBL" id="CDM30651.1"/>
    </source>
</evidence>
<organism evidence="2 3">
    <name type="scientific">Penicillium roqueforti (strain FM164)</name>
    <dbReference type="NCBI Taxonomy" id="1365484"/>
    <lineage>
        <taxon>Eukaryota</taxon>
        <taxon>Fungi</taxon>
        <taxon>Dikarya</taxon>
        <taxon>Ascomycota</taxon>
        <taxon>Pezizomycotina</taxon>
        <taxon>Eurotiomycetes</taxon>
        <taxon>Eurotiomycetidae</taxon>
        <taxon>Eurotiales</taxon>
        <taxon>Aspergillaceae</taxon>
        <taxon>Penicillium</taxon>
    </lineage>
</organism>
<name>W6Q3V0_PENRF</name>
<evidence type="ECO:0000313" key="3">
    <source>
        <dbReference type="Proteomes" id="UP000030686"/>
    </source>
</evidence>
<accession>W6Q3V0</accession>
<evidence type="ECO:0000256" key="1">
    <source>
        <dbReference type="SAM" id="MobiDB-lite"/>
    </source>
</evidence>